<gene>
    <name evidence="9" type="ORF">EQG49_08195</name>
</gene>
<evidence type="ECO:0000256" key="2">
    <source>
        <dbReference type="ARBA" id="ARBA00022448"/>
    </source>
</evidence>
<feature type="transmembrane region" description="Helical" evidence="7">
    <location>
        <begin position="75"/>
        <end position="93"/>
    </location>
</feature>
<sequence length="411" mass="44299">MGEFFKLNRNIQLRILMVFMSVLIGSSVGPNMTIYYVDYFGAFWTGLLLIVVQIAGFFAGLYGGHVADTWGRKKVMTIGVATIVLGYVLAAVMNSPLLVSPQATFFGFLLVTVGYGFADPAEEAMLIDMSSPKNRQFIYSMIYWVLNVGVMIGAAIGGWFFKTHRFELMTGTAIVAAINLIIIIIWITETLPQEARSQHGDSLGAVVKSYRGVMVDKRFMLFSAGLVLSTAVFSQPDFYLAAHLGQSFHTITLAGLTIFGQRMLSLITIENTFLIIVLMGVMTKLTQRFSLKNGVVIGTLVQSGGFALAFIFNTFWPLLIAGVILTFGEMIVTPASQTLRADMMNPAKIGAYSGFSAATRPVGTILAASVVSASHFIGNIGAAVLIIMAGLGAVAFMLAAIKRLPATISGK</sequence>
<reference evidence="10" key="1">
    <citation type="submission" date="2019-03" db="EMBL/GenBank/DDBJ databases">
        <title>Weissella sp. 26KH-42 Genome sequencing.</title>
        <authorList>
            <person name="Heo J."/>
            <person name="Kim S.-J."/>
            <person name="Kim J.-S."/>
            <person name="Hong S.-B."/>
            <person name="Kwon S.-W."/>
        </authorList>
    </citation>
    <scope>NUCLEOTIDE SEQUENCE [LARGE SCALE GENOMIC DNA]</scope>
    <source>
        <strain evidence="10">26KH-42</strain>
    </source>
</reference>
<keyword evidence="4 7" id="KW-0812">Transmembrane</keyword>
<dbReference type="RefSeq" id="WP_133363527.1">
    <property type="nucleotide sequence ID" value="NZ_CP037940.1"/>
</dbReference>
<comment type="subcellular location">
    <subcellularLocation>
        <location evidence="1">Cell membrane</location>
        <topology evidence="1">Multi-pass membrane protein</topology>
    </subcellularLocation>
</comment>
<keyword evidence="5 7" id="KW-1133">Transmembrane helix</keyword>
<accession>A0A4P6YUM4</accession>
<evidence type="ECO:0000259" key="8">
    <source>
        <dbReference type="PROSITE" id="PS50850"/>
    </source>
</evidence>
<keyword evidence="3" id="KW-1003">Cell membrane</keyword>
<keyword evidence="10" id="KW-1185">Reference proteome</keyword>
<dbReference type="Pfam" id="PF07690">
    <property type="entry name" value="MFS_1"/>
    <property type="match status" value="1"/>
</dbReference>
<protein>
    <submittedName>
        <fullName evidence="9">MFS transporter</fullName>
    </submittedName>
</protein>
<dbReference type="InterPro" id="IPR050171">
    <property type="entry name" value="MFS_Transporters"/>
</dbReference>
<dbReference type="GO" id="GO:0005886">
    <property type="term" value="C:plasma membrane"/>
    <property type="evidence" value="ECO:0007669"/>
    <property type="project" value="UniProtKB-SubCell"/>
</dbReference>
<feature type="transmembrane region" description="Helical" evidence="7">
    <location>
        <begin position="262"/>
        <end position="282"/>
    </location>
</feature>
<evidence type="ECO:0000256" key="7">
    <source>
        <dbReference type="SAM" id="Phobius"/>
    </source>
</evidence>
<dbReference type="PROSITE" id="PS50850">
    <property type="entry name" value="MFS"/>
    <property type="match status" value="1"/>
</dbReference>
<dbReference type="Gene3D" id="1.20.1250.20">
    <property type="entry name" value="MFS general substrate transporter like domains"/>
    <property type="match status" value="1"/>
</dbReference>
<keyword evidence="6 7" id="KW-0472">Membrane</keyword>
<evidence type="ECO:0000256" key="5">
    <source>
        <dbReference type="ARBA" id="ARBA00022989"/>
    </source>
</evidence>
<dbReference type="InterPro" id="IPR020846">
    <property type="entry name" value="MFS_dom"/>
</dbReference>
<feature type="transmembrane region" description="Helical" evidence="7">
    <location>
        <begin position="376"/>
        <end position="401"/>
    </location>
</feature>
<evidence type="ECO:0000313" key="10">
    <source>
        <dbReference type="Proteomes" id="UP000292886"/>
    </source>
</evidence>
<evidence type="ECO:0000256" key="3">
    <source>
        <dbReference type="ARBA" id="ARBA00022475"/>
    </source>
</evidence>
<dbReference type="GO" id="GO:0022857">
    <property type="term" value="F:transmembrane transporter activity"/>
    <property type="evidence" value="ECO:0007669"/>
    <property type="project" value="InterPro"/>
</dbReference>
<dbReference type="SUPFAM" id="SSF103473">
    <property type="entry name" value="MFS general substrate transporter"/>
    <property type="match status" value="1"/>
</dbReference>
<dbReference type="PANTHER" id="PTHR23517:SF3">
    <property type="entry name" value="INTEGRAL MEMBRANE TRANSPORT PROTEIN"/>
    <property type="match status" value="1"/>
</dbReference>
<evidence type="ECO:0000256" key="6">
    <source>
        <dbReference type="ARBA" id="ARBA00023136"/>
    </source>
</evidence>
<name>A0A4P6YUM4_9LACO</name>
<feature type="transmembrane region" description="Helical" evidence="7">
    <location>
        <begin position="349"/>
        <end position="370"/>
    </location>
</feature>
<dbReference type="InterPro" id="IPR011701">
    <property type="entry name" value="MFS"/>
</dbReference>
<dbReference type="OrthoDB" id="9793283at2"/>
<feature type="transmembrane region" description="Helical" evidence="7">
    <location>
        <begin position="43"/>
        <end position="63"/>
    </location>
</feature>
<proteinExistence type="predicted"/>
<feature type="transmembrane region" description="Helical" evidence="7">
    <location>
        <begin position="99"/>
        <end position="118"/>
    </location>
</feature>
<dbReference type="AlphaFoldDB" id="A0A4P6YUM4"/>
<feature type="domain" description="Major facilitator superfamily (MFS) profile" evidence="8">
    <location>
        <begin position="1"/>
        <end position="407"/>
    </location>
</feature>
<evidence type="ECO:0000313" key="9">
    <source>
        <dbReference type="EMBL" id="QBO36450.1"/>
    </source>
</evidence>
<dbReference type="Proteomes" id="UP000292886">
    <property type="component" value="Chromosome"/>
</dbReference>
<dbReference type="KEGG" id="wei:EQG49_08195"/>
<feature type="transmembrane region" description="Helical" evidence="7">
    <location>
        <begin position="166"/>
        <end position="187"/>
    </location>
</feature>
<organism evidence="9 10">
    <name type="scientific">Periweissella cryptocerci</name>
    <dbReference type="NCBI Taxonomy" id="2506420"/>
    <lineage>
        <taxon>Bacteria</taxon>
        <taxon>Bacillati</taxon>
        <taxon>Bacillota</taxon>
        <taxon>Bacilli</taxon>
        <taxon>Lactobacillales</taxon>
        <taxon>Lactobacillaceae</taxon>
        <taxon>Periweissella</taxon>
    </lineage>
</organism>
<keyword evidence="2" id="KW-0813">Transport</keyword>
<dbReference type="InterPro" id="IPR036259">
    <property type="entry name" value="MFS_trans_sf"/>
</dbReference>
<evidence type="ECO:0000256" key="1">
    <source>
        <dbReference type="ARBA" id="ARBA00004651"/>
    </source>
</evidence>
<feature type="transmembrane region" description="Helical" evidence="7">
    <location>
        <begin position="15"/>
        <end position="37"/>
    </location>
</feature>
<evidence type="ECO:0000256" key="4">
    <source>
        <dbReference type="ARBA" id="ARBA00022692"/>
    </source>
</evidence>
<dbReference type="EMBL" id="CP037940">
    <property type="protein sequence ID" value="QBO36450.1"/>
    <property type="molecule type" value="Genomic_DNA"/>
</dbReference>
<dbReference type="PANTHER" id="PTHR23517">
    <property type="entry name" value="RESISTANCE PROTEIN MDTM, PUTATIVE-RELATED-RELATED"/>
    <property type="match status" value="1"/>
</dbReference>
<feature type="transmembrane region" description="Helical" evidence="7">
    <location>
        <begin position="138"/>
        <end position="160"/>
    </location>
</feature>